<gene>
    <name evidence="9" type="ORF">Rsub_00226</name>
</gene>
<dbReference type="InterPro" id="IPR034159">
    <property type="entry name" value="SF3B4_RRM2"/>
</dbReference>
<evidence type="ECO:0000313" key="10">
    <source>
        <dbReference type="Proteomes" id="UP000247498"/>
    </source>
</evidence>
<keyword evidence="3" id="KW-0677">Repeat</keyword>
<dbReference type="InterPro" id="IPR000504">
    <property type="entry name" value="RRM_dom"/>
</dbReference>
<evidence type="ECO:0000256" key="6">
    <source>
        <dbReference type="PROSITE-ProRule" id="PRU00176"/>
    </source>
</evidence>
<evidence type="ECO:0000256" key="1">
    <source>
        <dbReference type="ARBA" id="ARBA00004123"/>
    </source>
</evidence>
<comment type="subcellular location">
    <subcellularLocation>
        <location evidence="1">Nucleus</location>
    </subcellularLocation>
</comment>
<proteinExistence type="inferred from homology"/>
<dbReference type="FunCoup" id="A0A2V0NRQ7">
    <property type="interactions" value="1886"/>
</dbReference>
<feature type="domain" description="RRM" evidence="8">
    <location>
        <begin position="32"/>
        <end position="110"/>
    </location>
</feature>
<feature type="compositionally biased region" description="Pro residues" evidence="7">
    <location>
        <begin position="359"/>
        <end position="422"/>
    </location>
</feature>
<keyword evidence="10" id="KW-1185">Reference proteome</keyword>
<sequence length="439" mass="45044">MATGGSSAGGRITASAGSNLIGMHSHDRNQDATIYIGNLDPQVTEELVWELFTQVGPVVNVYLPKDRVTNAHQGYGFVEFRGEEDADYAIKILNMIKLHGKPIRVNKSSQDKNTNEVGANLFVGGLDPEVDEKLLYDTFSAFGVIIATPKIMRDPDTGVSKGFGFVSFDCFEASDAAIEAMNGQFLCNRAIASALPSHRAGERHGTPAERLLAAQRRASQAAQSRPHTMFATGPRQAPQQHLADGGAGAGAAAPPPAAAGYGAPAGPPMPMPPPGAPAPWGAAPPPPGMYAPPPGMPPPPGYYGGPPPGMPPPPGFFGGPPPHGMPPPHHGMMGPGRPPFGMPPPGMPPPPGMWGMRPPGMPPPYGMPPPGMPPPPGMGGPPPGMPPPPPAGMAPPPPPAGMAPPPPPPQQQDGAPPPPPPAQAQQQQDGAPPPPPPPA</sequence>
<dbReference type="PANTHER" id="PTHR48030">
    <property type="entry name" value="SPLICING FACTOR 3B SUBUNIT 4"/>
    <property type="match status" value="1"/>
</dbReference>
<evidence type="ECO:0000256" key="7">
    <source>
        <dbReference type="SAM" id="MobiDB-lite"/>
    </source>
</evidence>
<dbReference type="SUPFAM" id="SSF54928">
    <property type="entry name" value="RNA-binding domain, RBD"/>
    <property type="match status" value="1"/>
</dbReference>
<dbReference type="CDD" id="cd12335">
    <property type="entry name" value="RRM2_SF3B4"/>
    <property type="match status" value="1"/>
</dbReference>
<comment type="similarity">
    <text evidence="2">Belongs to the SF3B4 family.</text>
</comment>
<feature type="compositionally biased region" description="Pro residues" evidence="7">
    <location>
        <begin position="313"/>
        <end position="329"/>
    </location>
</feature>
<evidence type="ECO:0000256" key="5">
    <source>
        <dbReference type="ARBA" id="ARBA00023242"/>
    </source>
</evidence>
<dbReference type="InterPro" id="IPR052084">
    <property type="entry name" value="SF3B4_spliceosome_assoc"/>
</dbReference>
<dbReference type="GO" id="GO:0003723">
    <property type="term" value="F:RNA binding"/>
    <property type="evidence" value="ECO:0007669"/>
    <property type="project" value="UniProtKB-UniRule"/>
</dbReference>
<keyword evidence="4 6" id="KW-0694">RNA-binding</keyword>
<feature type="region of interest" description="Disordered" evidence="7">
    <location>
        <begin position="214"/>
        <end position="259"/>
    </location>
</feature>
<dbReference type="FunFam" id="3.30.70.330:FF:000121">
    <property type="entry name" value="Splicing factor 3b subunit 4"/>
    <property type="match status" value="1"/>
</dbReference>
<evidence type="ECO:0000259" key="8">
    <source>
        <dbReference type="PROSITE" id="PS50102"/>
    </source>
</evidence>
<dbReference type="PANTHER" id="PTHR48030:SF3">
    <property type="entry name" value="SPLICING FACTOR 3B SUBUNIT 4"/>
    <property type="match status" value="1"/>
</dbReference>
<dbReference type="InterPro" id="IPR012677">
    <property type="entry name" value="Nucleotide-bd_a/b_plait_sf"/>
</dbReference>
<dbReference type="GO" id="GO:0071011">
    <property type="term" value="C:precatalytic spliceosome"/>
    <property type="evidence" value="ECO:0007669"/>
    <property type="project" value="TreeGrafter"/>
</dbReference>
<dbReference type="AlphaFoldDB" id="A0A2V0NRQ7"/>
<name>A0A2V0NRQ7_9CHLO</name>
<accession>A0A2V0NRQ7</accession>
<protein>
    <submittedName>
        <fullName evidence="9">Splicing factor 3B subunit 4</fullName>
    </submittedName>
</protein>
<dbReference type="InParanoid" id="A0A2V0NRQ7"/>
<evidence type="ECO:0000256" key="3">
    <source>
        <dbReference type="ARBA" id="ARBA00022737"/>
    </source>
</evidence>
<dbReference type="SMART" id="SM00360">
    <property type="entry name" value="RRM"/>
    <property type="match status" value="2"/>
</dbReference>
<feature type="region of interest" description="Disordered" evidence="7">
    <location>
        <begin position="313"/>
        <end position="344"/>
    </location>
</feature>
<keyword evidence="5" id="KW-0539">Nucleus</keyword>
<dbReference type="InterPro" id="IPR034158">
    <property type="entry name" value="SF3B4_RRM1"/>
</dbReference>
<dbReference type="Proteomes" id="UP000247498">
    <property type="component" value="Unassembled WGS sequence"/>
</dbReference>
<evidence type="ECO:0000256" key="4">
    <source>
        <dbReference type="ARBA" id="ARBA00022884"/>
    </source>
</evidence>
<dbReference type="GO" id="GO:0048026">
    <property type="term" value="P:positive regulation of mRNA splicing, via spliceosome"/>
    <property type="evidence" value="ECO:0007669"/>
    <property type="project" value="TreeGrafter"/>
</dbReference>
<dbReference type="Pfam" id="PF00076">
    <property type="entry name" value="RRM_1"/>
    <property type="match status" value="2"/>
</dbReference>
<evidence type="ECO:0000256" key="2">
    <source>
        <dbReference type="ARBA" id="ARBA00008363"/>
    </source>
</evidence>
<feature type="compositionally biased region" description="Low complexity" evidence="7">
    <location>
        <begin position="214"/>
        <end position="225"/>
    </location>
</feature>
<organism evidence="9 10">
    <name type="scientific">Raphidocelis subcapitata</name>
    <dbReference type="NCBI Taxonomy" id="307507"/>
    <lineage>
        <taxon>Eukaryota</taxon>
        <taxon>Viridiplantae</taxon>
        <taxon>Chlorophyta</taxon>
        <taxon>core chlorophytes</taxon>
        <taxon>Chlorophyceae</taxon>
        <taxon>CS clade</taxon>
        <taxon>Sphaeropleales</taxon>
        <taxon>Selenastraceae</taxon>
        <taxon>Raphidocelis</taxon>
    </lineage>
</organism>
<dbReference type="InterPro" id="IPR035979">
    <property type="entry name" value="RBD_domain_sf"/>
</dbReference>
<dbReference type="STRING" id="307507.A0A2V0NRQ7"/>
<dbReference type="EMBL" id="BDRX01000001">
    <property type="protein sequence ID" value="GBF87515.1"/>
    <property type="molecule type" value="Genomic_DNA"/>
</dbReference>
<evidence type="ECO:0000313" key="9">
    <source>
        <dbReference type="EMBL" id="GBF87515.1"/>
    </source>
</evidence>
<dbReference type="Gene3D" id="3.30.70.330">
    <property type="match status" value="2"/>
</dbReference>
<feature type="domain" description="RRM" evidence="8">
    <location>
        <begin position="119"/>
        <end position="198"/>
    </location>
</feature>
<dbReference type="CDD" id="cd12334">
    <property type="entry name" value="RRM1_SF3B4"/>
    <property type="match status" value="1"/>
</dbReference>
<dbReference type="PROSITE" id="PS50102">
    <property type="entry name" value="RRM"/>
    <property type="match status" value="2"/>
</dbReference>
<dbReference type="GO" id="GO:0005730">
    <property type="term" value="C:nucleolus"/>
    <property type="evidence" value="ECO:0007669"/>
    <property type="project" value="TreeGrafter"/>
</dbReference>
<feature type="region of interest" description="Disordered" evidence="7">
    <location>
        <begin position="359"/>
        <end position="439"/>
    </location>
</feature>
<reference evidence="9 10" key="1">
    <citation type="journal article" date="2018" name="Sci. Rep.">
        <title>Raphidocelis subcapitata (=Pseudokirchneriella subcapitata) provides an insight into genome evolution and environmental adaptations in the Sphaeropleales.</title>
        <authorList>
            <person name="Suzuki S."/>
            <person name="Yamaguchi H."/>
            <person name="Nakajima N."/>
            <person name="Kawachi M."/>
        </authorList>
    </citation>
    <scope>NUCLEOTIDE SEQUENCE [LARGE SCALE GENOMIC DNA]</scope>
    <source>
        <strain evidence="9 10">NIES-35</strain>
    </source>
</reference>
<comment type="caution">
    <text evidence="9">The sequence shown here is derived from an EMBL/GenBank/DDBJ whole genome shotgun (WGS) entry which is preliminary data.</text>
</comment>
<dbReference type="OrthoDB" id="10259687at2759"/>